<evidence type="ECO:0000313" key="2">
    <source>
        <dbReference type="EMBL" id="KAK3266260.1"/>
    </source>
</evidence>
<keyword evidence="3" id="KW-1185">Reference proteome</keyword>
<sequence length="132" mass="14456">MFQLVLLAIFVLTKHAAGDGTNGVPSSAQHFIKSLSLLRQPYGNYMKETFNSPFTVDHLPARFAGGKRVLSANIFNLFAVDSDEGQSQGSKNTGFWLAFASRSVTTIPVQGCIDAIFWAITTYLQSKEHNPS</sequence>
<reference evidence="2 3" key="1">
    <citation type="journal article" date="2015" name="Genome Biol. Evol.">
        <title>Comparative Genomics of a Bacterivorous Green Alga Reveals Evolutionary Causalities and Consequences of Phago-Mixotrophic Mode of Nutrition.</title>
        <authorList>
            <person name="Burns J.A."/>
            <person name="Paasch A."/>
            <person name="Narechania A."/>
            <person name="Kim E."/>
        </authorList>
    </citation>
    <scope>NUCLEOTIDE SEQUENCE [LARGE SCALE GENOMIC DNA]</scope>
    <source>
        <strain evidence="2 3">PLY_AMNH</strain>
    </source>
</reference>
<evidence type="ECO:0000256" key="1">
    <source>
        <dbReference type="SAM" id="SignalP"/>
    </source>
</evidence>
<dbReference type="Proteomes" id="UP001190700">
    <property type="component" value="Unassembled WGS sequence"/>
</dbReference>
<dbReference type="EMBL" id="LGRX02013285">
    <property type="protein sequence ID" value="KAK3266260.1"/>
    <property type="molecule type" value="Genomic_DNA"/>
</dbReference>
<protein>
    <submittedName>
        <fullName evidence="2">Uncharacterized protein</fullName>
    </submittedName>
</protein>
<accession>A0AAE0FUS4</accession>
<proteinExistence type="predicted"/>
<evidence type="ECO:0000313" key="3">
    <source>
        <dbReference type="Proteomes" id="UP001190700"/>
    </source>
</evidence>
<comment type="caution">
    <text evidence="2">The sequence shown here is derived from an EMBL/GenBank/DDBJ whole genome shotgun (WGS) entry which is preliminary data.</text>
</comment>
<organism evidence="2 3">
    <name type="scientific">Cymbomonas tetramitiformis</name>
    <dbReference type="NCBI Taxonomy" id="36881"/>
    <lineage>
        <taxon>Eukaryota</taxon>
        <taxon>Viridiplantae</taxon>
        <taxon>Chlorophyta</taxon>
        <taxon>Pyramimonadophyceae</taxon>
        <taxon>Pyramimonadales</taxon>
        <taxon>Pyramimonadaceae</taxon>
        <taxon>Cymbomonas</taxon>
    </lineage>
</organism>
<feature type="chain" id="PRO_5042063261" evidence="1">
    <location>
        <begin position="19"/>
        <end position="132"/>
    </location>
</feature>
<gene>
    <name evidence="2" type="ORF">CYMTET_25102</name>
</gene>
<dbReference type="AlphaFoldDB" id="A0AAE0FUS4"/>
<keyword evidence="1" id="KW-0732">Signal</keyword>
<feature type="signal peptide" evidence="1">
    <location>
        <begin position="1"/>
        <end position="18"/>
    </location>
</feature>
<name>A0AAE0FUS4_9CHLO</name>